<dbReference type="RefSeq" id="WP_307254995.1">
    <property type="nucleotide sequence ID" value="NZ_JAUSUV010000025.1"/>
</dbReference>
<organism evidence="2 3">
    <name type="scientific">Croceifilum oryzae</name>
    <dbReference type="NCBI Taxonomy" id="1553429"/>
    <lineage>
        <taxon>Bacteria</taxon>
        <taxon>Bacillati</taxon>
        <taxon>Bacillota</taxon>
        <taxon>Bacilli</taxon>
        <taxon>Bacillales</taxon>
        <taxon>Thermoactinomycetaceae</taxon>
        <taxon>Croceifilum</taxon>
    </lineage>
</organism>
<keyword evidence="3" id="KW-1185">Reference proteome</keyword>
<dbReference type="EMBL" id="JAUSUV010000025">
    <property type="protein sequence ID" value="MDQ0418971.1"/>
    <property type="molecule type" value="Genomic_DNA"/>
</dbReference>
<feature type="domain" description="Suppressor of fused-like" evidence="1">
    <location>
        <begin position="25"/>
        <end position="179"/>
    </location>
</feature>
<sequence length="183" mass="20675">MSDYIDFLESHLGEIEAGTSKIEGFQVARFTKGPFPGTVTYSTLGMSHHYLKSPVSNKEIRMELFFVSYSEPEYDNIPGILEQVGREALEKHQAYLAGEVIGPRGKLFEGTQLEALYVAMPVYFPDSFHVFYPENDIPIVQAWLVPITSAEAGFIRKNGWSKFEDILEKVDPDVIDFNRSSVV</sequence>
<dbReference type="AlphaFoldDB" id="A0AAJ1TN83"/>
<proteinExistence type="predicted"/>
<evidence type="ECO:0000259" key="1">
    <source>
        <dbReference type="Pfam" id="PF05076"/>
    </source>
</evidence>
<accession>A0AAJ1TN83</accession>
<dbReference type="InterPro" id="IPR020941">
    <property type="entry name" value="SUFU-like_domain"/>
</dbReference>
<gene>
    <name evidence="2" type="ORF">J2Z48_003195</name>
</gene>
<evidence type="ECO:0000313" key="3">
    <source>
        <dbReference type="Proteomes" id="UP001238450"/>
    </source>
</evidence>
<protein>
    <recommendedName>
        <fullName evidence="1">Suppressor of fused-like domain-containing protein</fullName>
    </recommendedName>
</protein>
<dbReference type="Pfam" id="PF05076">
    <property type="entry name" value="SUFU"/>
    <property type="match status" value="1"/>
</dbReference>
<evidence type="ECO:0000313" key="2">
    <source>
        <dbReference type="EMBL" id="MDQ0418971.1"/>
    </source>
</evidence>
<dbReference type="Proteomes" id="UP001238450">
    <property type="component" value="Unassembled WGS sequence"/>
</dbReference>
<reference evidence="2 3" key="1">
    <citation type="submission" date="2023-07" db="EMBL/GenBank/DDBJ databases">
        <title>Genomic Encyclopedia of Type Strains, Phase IV (KMG-IV): sequencing the most valuable type-strain genomes for metagenomic binning, comparative biology and taxonomic classification.</title>
        <authorList>
            <person name="Goeker M."/>
        </authorList>
    </citation>
    <scope>NUCLEOTIDE SEQUENCE [LARGE SCALE GENOMIC DNA]</scope>
    <source>
        <strain evidence="2 3">DSM 46876</strain>
    </source>
</reference>
<comment type="caution">
    <text evidence="2">The sequence shown here is derived from an EMBL/GenBank/DDBJ whole genome shotgun (WGS) entry which is preliminary data.</text>
</comment>
<name>A0AAJ1TN83_9BACL</name>